<dbReference type="PANTHER" id="PTHR23419:SF8">
    <property type="entry name" value="FI09726P"/>
    <property type="match status" value="1"/>
</dbReference>
<reference evidence="2 3" key="1">
    <citation type="submission" date="2019-08" db="EMBL/GenBank/DDBJ databases">
        <authorList>
            <person name="Peeters C."/>
        </authorList>
    </citation>
    <scope>NUCLEOTIDE SEQUENCE [LARGE SCALE GENOMIC DNA]</scope>
    <source>
        <strain evidence="2 3">LMG 31111</strain>
    </source>
</reference>
<dbReference type="InterPro" id="IPR004323">
    <property type="entry name" value="Ion_tolerance_CutA"/>
</dbReference>
<dbReference type="EMBL" id="CABPSE010000016">
    <property type="protein sequence ID" value="VVE39832.1"/>
    <property type="molecule type" value="Genomic_DNA"/>
</dbReference>
<dbReference type="GO" id="GO:0005507">
    <property type="term" value="F:copper ion binding"/>
    <property type="evidence" value="ECO:0007669"/>
    <property type="project" value="TreeGrafter"/>
</dbReference>
<organism evidence="2 3">
    <name type="scientific">Pandoraea communis</name>
    <dbReference type="NCBI Taxonomy" id="2508297"/>
    <lineage>
        <taxon>Bacteria</taxon>
        <taxon>Pseudomonadati</taxon>
        <taxon>Pseudomonadota</taxon>
        <taxon>Betaproteobacteria</taxon>
        <taxon>Burkholderiales</taxon>
        <taxon>Burkholderiaceae</taxon>
        <taxon>Pandoraea</taxon>
    </lineage>
</organism>
<dbReference type="PANTHER" id="PTHR23419">
    <property type="entry name" value="DIVALENT CATION TOLERANCE CUTA-RELATED"/>
    <property type="match status" value="1"/>
</dbReference>
<evidence type="ECO:0000256" key="1">
    <source>
        <dbReference type="ARBA" id="ARBA00010169"/>
    </source>
</evidence>
<name>A0A5E4XUS6_9BURK</name>
<proteinExistence type="inferred from homology"/>
<sequence>MGAVYSEQSLCLNGLPHTMDALLIVMTTFPDETSAEAVIDGMLSERLAACVQQLAPVRSSYRWQGERETSIEVPLMIKTTAARYGALEQYIKEHHPYDVPEIVAWPATAALPAYARWVEDETRGRLNV</sequence>
<dbReference type="Gene3D" id="3.30.70.120">
    <property type="match status" value="1"/>
</dbReference>
<comment type="similarity">
    <text evidence="1">Belongs to the CutA family.</text>
</comment>
<keyword evidence="3" id="KW-1185">Reference proteome</keyword>
<dbReference type="GO" id="GO:0010038">
    <property type="term" value="P:response to metal ion"/>
    <property type="evidence" value="ECO:0007669"/>
    <property type="project" value="InterPro"/>
</dbReference>
<dbReference type="InterPro" id="IPR015867">
    <property type="entry name" value="N-reg_PII/ATP_PRibTrfase_C"/>
</dbReference>
<accession>A0A5E4XUS6</accession>
<evidence type="ECO:0000313" key="2">
    <source>
        <dbReference type="EMBL" id="VVE39832.1"/>
    </source>
</evidence>
<gene>
    <name evidence="2" type="ORF">PCO31111_04108</name>
</gene>
<dbReference type="SUPFAM" id="SSF54913">
    <property type="entry name" value="GlnB-like"/>
    <property type="match status" value="1"/>
</dbReference>
<dbReference type="InterPro" id="IPR011322">
    <property type="entry name" value="N-reg_PII-like_a/b"/>
</dbReference>
<protein>
    <submittedName>
        <fullName evidence="2">Cytochrome C biogenesis protein</fullName>
    </submittedName>
</protein>
<dbReference type="Proteomes" id="UP000383971">
    <property type="component" value="Unassembled WGS sequence"/>
</dbReference>
<dbReference type="Pfam" id="PF03091">
    <property type="entry name" value="CutA1"/>
    <property type="match status" value="1"/>
</dbReference>
<dbReference type="AlphaFoldDB" id="A0A5E4XUS6"/>
<evidence type="ECO:0000313" key="3">
    <source>
        <dbReference type="Proteomes" id="UP000383971"/>
    </source>
</evidence>